<accession>A0A8H7DE61</accession>
<feature type="signal peptide" evidence="2">
    <location>
        <begin position="1"/>
        <end position="19"/>
    </location>
</feature>
<comment type="caution">
    <text evidence="3">The sequence shown here is derived from an EMBL/GenBank/DDBJ whole genome shotgun (WGS) entry which is preliminary data.</text>
</comment>
<evidence type="ECO:0000256" key="2">
    <source>
        <dbReference type="SAM" id="SignalP"/>
    </source>
</evidence>
<dbReference type="EMBL" id="JACAZI010000002">
    <property type="protein sequence ID" value="KAF7368848.1"/>
    <property type="molecule type" value="Genomic_DNA"/>
</dbReference>
<feature type="transmembrane region" description="Helical" evidence="1">
    <location>
        <begin position="381"/>
        <end position="410"/>
    </location>
</feature>
<gene>
    <name evidence="3" type="ORF">MVEN_00210300</name>
</gene>
<feature type="transmembrane region" description="Helical" evidence="1">
    <location>
        <begin position="478"/>
        <end position="499"/>
    </location>
</feature>
<proteinExistence type="predicted"/>
<evidence type="ECO:0000256" key="1">
    <source>
        <dbReference type="SAM" id="Phobius"/>
    </source>
</evidence>
<protein>
    <submittedName>
        <fullName evidence="3">Uncharacterized protein</fullName>
    </submittedName>
</protein>
<keyword evidence="1" id="KW-0472">Membrane</keyword>
<feature type="transmembrane region" description="Helical" evidence="1">
    <location>
        <begin position="106"/>
        <end position="134"/>
    </location>
</feature>
<organism evidence="3 4">
    <name type="scientific">Mycena venus</name>
    <dbReference type="NCBI Taxonomy" id="2733690"/>
    <lineage>
        <taxon>Eukaryota</taxon>
        <taxon>Fungi</taxon>
        <taxon>Dikarya</taxon>
        <taxon>Basidiomycota</taxon>
        <taxon>Agaricomycotina</taxon>
        <taxon>Agaricomycetes</taxon>
        <taxon>Agaricomycetidae</taxon>
        <taxon>Agaricales</taxon>
        <taxon>Marasmiineae</taxon>
        <taxon>Mycenaceae</taxon>
        <taxon>Mycena</taxon>
    </lineage>
</organism>
<name>A0A8H7DE61_9AGAR</name>
<keyword evidence="1" id="KW-0812">Transmembrane</keyword>
<keyword evidence="1" id="KW-1133">Transmembrane helix</keyword>
<evidence type="ECO:0000313" key="4">
    <source>
        <dbReference type="Proteomes" id="UP000620124"/>
    </source>
</evidence>
<dbReference type="AlphaFoldDB" id="A0A8H7DE61"/>
<keyword evidence="2" id="KW-0732">Signal</keyword>
<reference evidence="3" key="1">
    <citation type="submission" date="2020-05" db="EMBL/GenBank/DDBJ databases">
        <title>Mycena genomes resolve the evolution of fungal bioluminescence.</title>
        <authorList>
            <person name="Tsai I.J."/>
        </authorList>
    </citation>
    <scope>NUCLEOTIDE SEQUENCE</scope>
    <source>
        <strain evidence="3">CCC161011</strain>
    </source>
</reference>
<feature type="transmembrane region" description="Helical" evidence="1">
    <location>
        <begin position="422"/>
        <end position="448"/>
    </location>
</feature>
<dbReference type="Proteomes" id="UP000620124">
    <property type="component" value="Unassembled WGS sequence"/>
</dbReference>
<feature type="chain" id="PRO_5034873371" evidence="2">
    <location>
        <begin position="20"/>
        <end position="561"/>
    </location>
</feature>
<dbReference type="OrthoDB" id="5392263at2759"/>
<feature type="transmembrane region" description="Helical" evidence="1">
    <location>
        <begin position="195"/>
        <end position="215"/>
    </location>
</feature>
<sequence>MTTRFLGCLCLALVPLVSGVNFDTCLQEVKNGTWGLVGGTDNAGRPVNNISEATSITYDLCLVACGKGSEPFVWKIFSQQFSAWLLPYMALVSQLPFGANNRLDNLVSILLTVGSPTLAAYSLALTVLNGWWIAQRFSALSYPNVQNAVKILTNLQQSALRVTNEESLLASLVILHSNDEFWEELSVWLNYVHTWSLSAVASIVWVIIAYVFTVVDSFTSNHYLGYRDPQRKWSSSGIRVPVAYTHNHCPKCDFNRVHQAMERANKIAYIATLSGKPTLASNISSKRAMYFRKDAGNDEQCAPPVFNYARFFPWTLAVENVYCVFLEASKRSDDRQPVDWGAKWTREDKNMTIHPDNRQGSLEQVEAYIRMKPRSRWGPGVVSRFLLAAMLALSLTWGTIGAAILVAFFVPTKGLACRSGSYLIYGATSTLVWILLVISSVLAHYSTFTVDVKGNSMRTKSTRTAGVLSIILRRLGKVLAAMNSIWIVLACLLHFGNFFDRCWCNSSVLYLGSRAYNVIDLTPEDVAALNGPWIGGVALASGCAIVFIAFVSILVNPTLPI</sequence>
<keyword evidence="4" id="KW-1185">Reference proteome</keyword>
<evidence type="ECO:0000313" key="3">
    <source>
        <dbReference type="EMBL" id="KAF7368848.1"/>
    </source>
</evidence>
<feature type="transmembrane region" description="Helical" evidence="1">
    <location>
        <begin position="533"/>
        <end position="555"/>
    </location>
</feature>